<name>A0A7V7VQN6_9HYPH</name>
<dbReference type="InterPro" id="IPR013154">
    <property type="entry name" value="ADH-like_N"/>
</dbReference>
<dbReference type="Proteomes" id="UP000460650">
    <property type="component" value="Unassembled WGS sequence"/>
</dbReference>
<dbReference type="InterPro" id="IPR014188">
    <property type="entry name" value="Acrylyl-CoA_reductase_AcuI"/>
</dbReference>
<comment type="caution">
    <text evidence="2">The sequence shown here is derived from an EMBL/GenBank/DDBJ whole genome shotgun (WGS) entry which is preliminary data.</text>
</comment>
<dbReference type="AlphaFoldDB" id="A0A7V7VQN6"/>
<dbReference type="Pfam" id="PF08240">
    <property type="entry name" value="ADH_N"/>
    <property type="match status" value="1"/>
</dbReference>
<dbReference type="EMBL" id="WBVY01000007">
    <property type="protein sequence ID" value="KAB2655122.1"/>
    <property type="molecule type" value="Genomic_DNA"/>
</dbReference>
<dbReference type="SUPFAM" id="SSF50129">
    <property type="entry name" value="GroES-like"/>
    <property type="match status" value="1"/>
</dbReference>
<dbReference type="GO" id="GO:0043957">
    <property type="term" value="F:acryloyl-CoA reductase (NADPH) activity"/>
    <property type="evidence" value="ECO:0007669"/>
    <property type="project" value="TreeGrafter"/>
</dbReference>
<proteinExistence type="predicted"/>
<dbReference type="RefSeq" id="WP_151648368.1">
    <property type="nucleotide sequence ID" value="NZ_WBVY01000007.1"/>
</dbReference>
<evidence type="ECO:0000313" key="3">
    <source>
        <dbReference type="Proteomes" id="UP000460650"/>
    </source>
</evidence>
<feature type="domain" description="Enoyl reductase (ER)" evidence="1">
    <location>
        <begin position="8"/>
        <end position="322"/>
    </location>
</feature>
<evidence type="ECO:0000313" key="2">
    <source>
        <dbReference type="EMBL" id="KAB2655122.1"/>
    </source>
</evidence>
<dbReference type="SUPFAM" id="SSF51735">
    <property type="entry name" value="NAD(P)-binding Rossmann-fold domains"/>
    <property type="match status" value="1"/>
</dbReference>
<organism evidence="2 3">
    <name type="scientific">Brucella tritici</name>
    <dbReference type="NCBI Taxonomy" id="94626"/>
    <lineage>
        <taxon>Bacteria</taxon>
        <taxon>Pseudomonadati</taxon>
        <taxon>Pseudomonadota</taxon>
        <taxon>Alphaproteobacteria</taxon>
        <taxon>Hyphomicrobiales</taxon>
        <taxon>Brucellaceae</taxon>
        <taxon>Brucella/Ochrobactrum group</taxon>
        <taxon>Brucella</taxon>
    </lineage>
</organism>
<dbReference type="InterPro" id="IPR013149">
    <property type="entry name" value="ADH-like_C"/>
</dbReference>
<dbReference type="Gene3D" id="3.90.180.10">
    <property type="entry name" value="Medium-chain alcohol dehydrogenases, catalytic domain"/>
    <property type="match status" value="1"/>
</dbReference>
<dbReference type="SMART" id="SM00829">
    <property type="entry name" value="PKS_ER"/>
    <property type="match status" value="1"/>
</dbReference>
<dbReference type="Pfam" id="PF00107">
    <property type="entry name" value="ADH_zinc_N"/>
    <property type="match status" value="1"/>
</dbReference>
<dbReference type="PANTHER" id="PTHR43677">
    <property type="entry name" value="SHORT-CHAIN DEHYDROGENASE/REDUCTASE"/>
    <property type="match status" value="1"/>
</dbReference>
<dbReference type="InterPro" id="IPR020843">
    <property type="entry name" value="ER"/>
</dbReference>
<evidence type="ECO:0000259" key="1">
    <source>
        <dbReference type="SMART" id="SM00829"/>
    </source>
</evidence>
<dbReference type="CDD" id="cd08288">
    <property type="entry name" value="MDR_yhdh"/>
    <property type="match status" value="1"/>
</dbReference>
<dbReference type="NCBIfam" id="TIGR02823">
    <property type="entry name" value="oxido_YhdH"/>
    <property type="match status" value="1"/>
</dbReference>
<dbReference type="Gene3D" id="3.40.50.720">
    <property type="entry name" value="NAD(P)-binding Rossmann-like Domain"/>
    <property type="match status" value="1"/>
</dbReference>
<gene>
    <name evidence="2" type="ORF">F9K94_21435</name>
</gene>
<protein>
    <submittedName>
        <fullName evidence="2">Oxidoreductase</fullName>
    </submittedName>
</protein>
<dbReference type="InterPro" id="IPR051397">
    <property type="entry name" value="Zn-ADH-like_protein"/>
</dbReference>
<dbReference type="InterPro" id="IPR036291">
    <property type="entry name" value="NAD(P)-bd_dom_sf"/>
</dbReference>
<reference evidence="2 3" key="1">
    <citation type="submission" date="2019-09" db="EMBL/GenBank/DDBJ databases">
        <title>Taxonomic organization of the family Brucellaceae based on a phylogenomic approach.</title>
        <authorList>
            <person name="Leclercq S."/>
            <person name="Cloeckaert A."/>
            <person name="Zygmunt M.S."/>
        </authorList>
    </citation>
    <scope>NUCLEOTIDE SEQUENCE [LARGE SCALE GENOMIC DNA]</scope>
    <source>
        <strain evidence="2 3">TA93</strain>
    </source>
</reference>
<sequence>MKAIQINKDSSGYRATLEELNEDELPVNDVKVDVEFSTLNYKDALAITGKGPVVRSFPMIPGIDLSGTVRESKDPRFKAGDAVILNGWGVGEKFPGGYGEVASLKADWLIHRPSSLSAWTAMAIGTAGYTAMLCANALRDAGIAPGSGEIVVSGATGGVGSIAIKILSKRGYQVTAISGKDSAQEYLKSLGASEVIDRAEFEATSKPLLKERWIGAIDTCGGAILANLCASIKYGGVVTACGLAQSMDLPTTVAPFILRGVSLIGVDSVMCPVEKRKLAWDDLAKEVQESDLSEIVQTIGLEDVLSVAPGMIDGTTKGRYVVNVKQ</sequence>
<accession>A0A7V7VQN6</accession>
<dbReference type="PANTHER" id="PTHR43677:SF1">
    <property type="entry name" value="ACRYLYL-COA REDUCTASE ACUI-RELATED"/>
    <property type="match status" value="1"/>
</dbReference>
<dbReference type="InterPro" id="IPR011032">
    <property type="entry name" value="GroES-like_sf"/>
</dbReference>